<reference evidence="4" key="1">
    <citation type="journal article" date="2020" name="Stud. Mycol.">
        <title>101 Dothideomycetes genomes: a test case for predicting lifestyles and emergence of pathogens.</title>
        <authorList>
            <person name="Haridas S."/>
            <person name="Albert R."/>
            <person name="Binder M."/>
            <person name="Bloem J."/>
            <person name="Labutti K."/>
            <person name="Salamov A."/>
            <person name="Andreopoulos B."/>
            <person name="Baker S."/>
            <person name="Barry K."/>
            <person name="Bills G."/>
            <person name="Bluhm B."/>
            <person name="Cannon C."/>
            <person name="Castanera R."/>
            <person name="Culley D."/>
            <person name="Daum C."/>
            <person name="Ezra D."/>
            <person name="Gonzalez J."/>
            <person name="Henrissat B."/>
            <person name="Kuo A."/>
            <person name="Liang C."/>
            <person name="Lipzen A."/>
            <person name="Lutzoni F."/>
            <person name="Magnuson J."/>
            <person name="Mondo S."/>
            <person name="Nolan M."/>
            <person name="Ohm R."/>
            <person name="Pangilinan J."/>
            <person name="Park H.-J."/>
            <person name="Ramirez L."/>
            <person name="Alfaro M."/>
            <person name="Sun H."/>
            <person name="Tritt A."/>
            <person name="Yoshinaga Y."/>
            <person name="Zwiers L.-H."/>
            <person name="Turgeon B."/>
            <person name="Goodwin S."/>
            <person name="Spatafora J."/>
            <person name="Crous P."/>
            <person name="Grigoriev I."/>
        </authorList>
    </citation>
    <scope>NUCLEOTIDE SEQUENCE</scope>
    <source>
        <strain evidence="4">Tuck. ex Michener</strain>
    </source>
</reference>
<dbReference type="InterPro" id="IPR000073">
    <property type="entry name" value="AB_hydrolase_1"/>
</dbReference>
<dbReference type="Gene3D" id="3.40.50.1820">
    <property type="entry name" value="alpha/beta hydrolase"/>
    <property type="match status" value="1"/>
</dbReference>
<dbReference type="OrthoDB" id="408373at2759"/>
<dbReference type="PANTHER" id="PTHR43329">
    <property type="entry name" value="EPOXIDE HYDROLASE"/>
    <property type="match status" value="1"/>
</dbReference>
<evidence type="ECO:0000313" key="4">
    <source>
        <dbReference type="EMBL" id="KAF2233488.1"/>
    </source>
</evidence>
<evidence type="ECO:0000256" key="1">
    <source>
        <dbReference type="ARBA" id="ARBA00022801"/>
    </source>
</evidence>
<protein>
    <submittedName>
        <fullName evidence="4">Alpha/beta-hydrolase</fullName>
    </submittedName>
</protein>
<keyword evidence="5" id="KW-1185">Reference proteome</keyword>
<dbReference type="Proteomes" id="UP000800092">
    <property type="component" value="Unassembled WGS sequence"/>
</dbReference>
<gene>
    <name evidence="4" type="ORF">EV356DRAFT_503565</name>
</gene>
<dbReference type="PRINTS" id="PR00412">
    <property type="entry name" value="EPOXHYDRLASE"/>
</dbReference>
<feature type="domain" description="AB hydrolase-1" evidence="3">
    <location>
        <begin position="44"/>
        <end position="317"/>
    </location>
</feature>
<organism evidence="4 5">
    <name type="scientific">Viridothelium virens</name>
    <name type="common">Speckled blister lichen</name>
    <name type="synonym">Trypethelium virens</name>
    <dbReference type="NCBI Taxonomy" id="1048519"/>
    <lineage>
        <taxon>Eukaryota</taxon>
        <taxon>Fungi</taxon>
        <taxon>Dikarya</taxon>
        <taxon>Ascomycota</taxon>
        <taxon>Pezizomycotina</taxon>
        <taxon>Dothideomycetes</taxon>
        <taxon>Dothideomycetes incertae sedis</taxon>
        <taxon>Trypetheliales</taxon>
        <taxon>Trypetheliaceae</taxon>
        <taxon>Viridothelium</taxon>
    </lineage>
</organism>
<dbReference type="GO" id="GO:0016787">
    <property type="term" value="F:hydrolase activity"/>
    <property type="evidence" value="ECO:0007669"/>
    <property type="project" value="UniProtKB-KW"/>
</dbReference>
<evidence type="ECO:0000313" key="5">
    <source>
        <dbReference type="Proteomes" id="UP000800092"/>
    </source>
</evidence>
<dbReference type="EMBL" id="ML991806">
    <property type="protein sequence ID" value="KAF2233488.1"/>
    <property type="molecule type" value="Genomic_DNA"/>
</dbReference>
<evidence type="ECO:0000256" key="2">
    <source>
        <dbReference type="ARBA" id="ARBA00038334"/>
    </source>
</evidence>
<proteinExistence type="inferred from homology"/>
<evidence type="ECO:0000259" key="3">
    <source>
        <dbReference type="Pfam" id="PF00561"/>
    </source>
</evidence>
<dbReference type="SUPFAM" id="SSF53474">
    <property type="entry name" value="alpha/beta-Hydrolases"/>
    <property type="match status" value="1"/>
</dbReference>
<name>A0A6A6H6N0_VIRVR</name>
<accession>A0A6A6H6N0</accession>
<keyword evidence="1 4" id="KW-0378">Hydrolase</keyword>
<dbReference type="InterPro" id="IPR029058">
    <property type="entry name" value="AB_hydrolase_fold"/>
</dbReference>
<dbReference type="AlphaFoldDB" id="A0A6A6H6N0"/>
<dbReference type="Pfam" id="PF00561">
    <property type="entry name" value="Abhydrolase_1"/>
    <property type="match status" value="1"/>
</dbReference>
<sequence>MASPTLPLFQDPRITANNFANLNGQTYHYILGEPSTPTPTPKATIFLIHGWPDLSTGWRFQIPTLLSHDLRVIALDMMGYGQTAAPTAPPASLHLYGFKRAADDIAELARQLGCSSIMLGGHDWGGAVVYRVAQWYPQLVAALFSVCTPYFPLASSYVSTQEVVRAVPQFAYQLHLASGELERRLTTKGEIRGFLNAMYGGRSQTGEVAFDPFKGVDFEVLERVEKTKLVGDDVLDYYADQFARNGLHGPCNWYRTREANFKDEQSLERPSTIQCPVLFILATKDNVLTRDTARGIEKNIPNLTQREVDASHWALWQTPAEVNGHIQDWLENVVFGDKSRL</sequence>
<comment type="similarity">
    <text evidence="2">Belongs to the AB hydrolase superfamily. Epoxide hydrolase family.</text>
</comment>
<dbReference type="InterPro" id="IPR000639">
    <property type="entry name" value="Epox_hydrolase-like"/>
</dbReference>